<feature type="domain" description="AMP-dependent synthetase/ligase" evidence="3">
    <location>
        <begin position="31"/>
        <end position="329"/>
    </location>
</feature>
<dbReference type="STRING" id="37992.A0A4Z0ZD59"/>
<evidence type="ECO:0000313" key="6">
    <source>
        <dbReference type="Proteomes" id="UP000297716"/>
    </source>
</evidence>
<sequence>MVDFGRRLLPQVVDSYAQTDPDRVYASIPKSANDLSDGFRDVTIRKLAAVVNRLSWWLKDTIGTGNLDTIGYIGPSDIRYAAIFLAAVKCRYKKECFKVLFISPRNQVAQNEDMVLRSGCCALLYGEEMAVVIETLRHGRLQTITMNPMPSLDELMQTPENVDIYQYERTFDEARDEPCLILHSSGSTGEPKLVTMTHGTFACTDNDRNMPVPEGRVPQNAAQFDFEGGAGVHAYIDLPIFYDRATVVFGPSNLPPSGYLLSEILKHQPVRAFYVPPSIIEEWASEPIATEQVKQLDFVLFGGGPLSLNIGQRLSEVTNVCQMYGSLELGQVQLLLPQPGEWLYMEFNPFEEVDMQSCGDGSFEMVLHQDSKFSLRRSLWHNFPNVKEWRTGDLFVPHSLKPGLWRFHGRLDDLIVLSSSHKLRPLEMETLIQGDPLLSGALVVGQGKPEPLLIIEPKTGAYPNNSNPKAFIDRVWNTIVEANKIAPSYAKISRSRIILADPERPFSRAPKGTVVRKLTTKAYADDIDAAFRDDNVNRAEVCEITTMEHIDCFILPGLKKFVRAHVAEHLQSLQIMDTDNIFLHGLDSLGAASLSRSLQRGVANRIRPLNGSNSNGISLRLIHKNPTIERLAVIILEILTNGEVSEYANSYGVRSMEHAVTRLTKDLAPKKAAIYVATPNVSVSTINVALIGPRGSLGPNIVRELLDESRVGEIYCLNRGNDGKERMRSAFRDLNLPHSVDDERLLFMPIDLGKPHLGLSSAHLEKLLSRVNVIIHNAWRVDFSWSLDLFEEHYLQSVREIINLSSLSPLRPRVAFVSSVSSVQEWAAVFSDSPVDEMPLESYEVSSPLGYGQSKHVAERTLAMASAVCGTPVTILRLGQVAGPTDSSRLGGKWSTDEWIPSLAAISKVLQLIPDNIPPIDWVPVDLASRAIVELALAGCDIEDICNERPPLKVFNVVNPKLSQWSAFVGAMQRRLTVDGAETRGCVQVPLSEWVDALIRADPSTMPDAVARSSTKILPFFQLLVETAARGIALHPKFDTRNAVESSETMQGMGKVDEELIYRWLEQWGI</sequence>
<dbReference type="InterPro" id="IPR013120">
    <property type="entry name" value="FAR_NAD-bd"/>
</dbReference>
<evidence type="ECO:0000256" key="2">
    <source>
        <dbReference type="ARBA" id="ARBA00022553"/>
    </source>
</evidence>
<dbReference type="InterPro" id="IPR020845">
    <property type="entry name" value="AMP-binding_CS"/>
</dbReference>
<dbReference type="Pfam" id="PF00501">
    <property type="entry name" value="AMP-binding"/>
    <property type="match status" value="1"/>
</dbReference>
<dbReference type="OrthoDB" id="429813at2759"/>
<gene>
    <name evidence="5" type="ORF">E0Z10_g1201</name>
</gene>
<dbReference type="Pfam" id="PF23562">
    <property type="entry name" value="AMP-binding_C_3"/>
    <property type="match status" value="1"/>
</dbReference>
<keyword evidence="2" id="KW-0597">Phosphoprotein</keyword>
<name>A0A4Z0ZD59_9PEZI</name>
<accession>A0A4Z0ZD59</accession>
<evidence type="ECO:0000259" key="3">
    <source>
        <dbReference type="Pfam" id="PF00501"/>
    </source>
</evidence>
<comment type="caution">
    <text evidence="5">The sequence shown here is derived from an EMBL/GenBank/DDBJ whole genome shotgun (WGS) entry which is preliminary data.</text>
</comment>
<evidence type="ECO:0008006" key="7">
    <source>
        <dbReference type="Google" id="ProtNLM"/>
    </source>
</evidence>
<dbReference type="InterPro" id="IPR036291">
    <property type="entry name" value="NAD(P)-bd_dom_sf"/>
</dbReference>
<reference evidence="5 6" key="1">
    <citation type="submission" date="2019-03" db="EMBL/GenBank/DDBJ databases">
        <title>Draft genome sequence of Xylaria hypoxylon DSM 108379, a ubiquitous saprotrophic-parasitic fungi on hardwood.</title>
        <authorList>
            <person name="Buettner E."/>
            <person name="Leonhardt S."/>
            <person name="Gebauer A.M."/>
            <person name="Liers C."/>
            <person name="Hofrichter M."/>
            <person name="Kellner H."/>
        </authorList>
    </citation>
    <scope>NUCLEOTIDE SEQUENCE [LARGE SCALE GENOMIC DNA]</scope>
    <source>
        <strain evidence="5 6">DSM 108379</strain>
    </source>
</reference>
<dbReference type="InterPro" id="IPR051414">
    <property type="entry name" value="Adenylate-forming_Reductase"/>
</dbReference>
<dbReference type="Gene3D" id="3.40.50.12780">
    <property type="entry name" value="N-terminal domain of ligase-like"/>
    <property type="match status" value="1"/>
</dbReference>
<evidence type="ECO:0000313" key="5">
    <source>
        <dbReference type="EMBL" id="TGJ87546.1"/>
    </source>
</evidence>
<dbReference type="InterPro" id="IPR042099">
    <property type="entry name" value="ANL_N_sf"/>
</dbReference>
<keyword evidence="1" id="KW-0596">Phosphopantetheine</keyword>
<dbReference type="SUPFAM" id="SSF51735">
    <property type="entry name" value="NAD(P)-binding Rossmann-fold domains"/>
    <property type="match status" value="1"/>
</dbReference>
<evidence type="ECO:0000259" key="4">
    <source>
        <dbReference type="Pfam" id="PF07993"/>
    </source>
</evidence>
<organism evidence="5 6">
    <name type="scientific">Xylaria hypoxylon</name>
    <dbReference type="NCBI Taxonomy" id="37992"/>
    <lineage>
        <taxon>Eukaryota</taxon>
        <taxon>Fungi</taxon>
        <taxon>Dikarya</taxon>
        <taxon>Ascomycota</taxon>
        <taxon>Pezizomycotina</taxon>
        <taxon>Sordariomycetes</taxon>
        <taxon>Xylariomycetidae</taxon>
        <taxon>Xylariales</taxon>
        <taxon>Xylariaceae</taxon>
        <taxon>Xylaria</taxon>
    </lineage>
</organism>
<keyword evidence="6" id="KW-1185">Reference proteome</keyword>
<dbReference type="Gene3D" id="3.40.50.720">
    <property type="entry name" value="NAD(P)-binding Rossmann-like Domain"/>
    <property type="match status" value="1"/>
</dbReference>
<dbReference type="Proteomes" id="UP000297716">
    <property type="component" value="Unassembled WGS sequence"/>
</dbReference>
<protein>
    <recommendedName>
        <fullName evidence="7">Carrier domain-containing protein</fullName>
    </recommendedName>
</protein>
<dbReference type="AlphaFoldDB" id="A0A4Z0ZD59"/>
<dbReference type="PANTHER" id="PTHR43439:SF2">
    <property type="entry name" value="ENZYME, PUTATIVE (JCVI)-RELATED"/>
    <property type="match status" value="1"/>
</dbReference>
<dbReference type="PANTHER" id="PTHR43439">
    <property type="entry name" value="PHENYLACETATE-COENZYME A LIGASE"/>
    <property type="match status" value="1"/>
</dbReference>
<evidence type="ECO:0000256" key="1">
    <source>
        <dbReference type="ARBA" id="ARBA00022450"/>
    </source>
</evidence>
<feature type="domain" description="Thioester reductase (TE)" evidence="4">
    <location>
        <begin position="692"/>
        <end position="932"/>
    </location>
</feature>
<dbReference type="PROSITE" id="PS00455">
    <property type="entry name" value="AMP_BINDING"/>
    <property type="match status" value="1"/>
</dbReference>
<dbReference type="Pfam" id="PF07993">
    <property type="entry name" value="NAD_binding_4"/>
    <property type="match status" value="1"/>
</dbReference>
<dbReference type="SUPFAM" id="SSF56801">
    <property type="entry name" value="Acetyl-CoA synthetase-like"/>
    <property type="match status" value="1"/>
</dbReference>
<proteinExistence type="predicted"/>
<dbReference type="InterPro" id="IPR000873">
    <property type="entry name" value="AMP-dep_synth/lig_dom"/>
</dbReference>
<dbReference type="EMBL" id="SKBN01000012">
    <property type="protein sequence ID" value="TGJ87546.1"/>
    <property type="molecule type" value="Genomic_DNA"/>
</dbReference>